<sequence length="120" mass="13876">MVVQRCPSRAPTAFAGYSKTHMTLAKDHLFIIGQFWARLVIGMIDHLATIFKQLNCLVSDESSPLEAEELFSKPDRWLPRDRFIICFIDRFFTVLEDRQHAEQLSLLHFTELVLAGVHEC</sequence>
<organism evidence="1 2">
    <name type="scientific">Araneus ventricosus</name>
    <name type="common">Orbweaver spider</name>
    <name type="synonym">Epeira ventricosa</name>
    <dbReference type="NCBI Taxonomy" id="182803"/>
    <lineage>
        <taxon>Eukaryota</taxon>
        <taxon>Metazoa</taxon>
        <taxon>Ecdysozoa</taxon>
        <taxon>Arthropoda</taxon>
        <taxon>Chelicerata</taxon>
        <taxon>Arachnida</taxon>
        <taxon>Araneae</taxon>
        <taxon>Araneomorphae</taxon>
        <taxon>Entelegynae</taxon>
        <taxon>Araneoidea</taxon>
        <taxon>Araneidae</taxon>
        <taxon>Araneus</taxon>
    </lineage>
</organism>
<keyword evidence="2" id="KW-1185">Reference proteome</keyword>
<comment type="caution">
    <text evidence="1">The sequence shown here is derived from an EMBL/GenBank/DDBJ whole genome shotgun (WGS) entry which is preliminary data.</text>
</comment>
<protein>
    <submittedName>
        <fullName evidence="1">Uncharacterized protein</fullName>
    </submittedName>
</protein>
<gene>
    <name evidence="1" type="ORF">AVEN_136019_1</name>
</gene>
<dbReference type="Proteomes" id="UP000499080">
    <property type="component" value="Unassembled WGS sequence"/>
</dbReference>
<reference evidence="1 2" key="1">
    <citation type="journal article" date="2019" name="Sci. Rep.">
        <title>Orb-weaving spider Araneus ventricosus genome elucidates the spidroin gene catalogue.</title>
        <authorList>
            <person name="Kono N."/>
            <person name="Nakamura H."/>
            <person name="Ohtoshi R."/>
            <person name="Moran D.A.P."/>
            <person name="Shinohara A."/>
            <person name="Yoshida Y."/>
            <person name="Fujiwara M."/>
            <person name="Mori M."/>
            <person name="Tomita M."/>
            <person name="Arakawa K."/>
        </authorList>
    </citation>
    <scope>NUCLEOTIDE SEQUENCE [LARGE SCALE GENOMIC DNA]</scope>
</reference>
<evidence type="ECO:0000313" key="1">
    <source>
        <dbReference type="EMBL" id="GBM32437.1"/>
    </source>
</evidence>
<dbReference type="EMBL" id="BGPR01000708">
    <property type="protein sequence ID" value="GBM32437.1"/>
    <property type="molecule type" value="Genomic_DNA"/>
</dbReference>
<proteinExistence type="predicted"/>
<evidence type="ECO:0000313" key="2">
    <source>
        <dbReference type="Proteomes" id="UP000499080"/>
    </source>
</evidence>
<dbReference type="AlphaFoldDB" id="A0A4Y2EV98"/>
<accession>A0A4Y2EV98</accession>
<name>A0A4Y2EV98_ARAVE</name>